<evidence type="ECO:0000313" key="2">
    <source>
        <dbReference type="EMBL" id="CAG8664035.1"/>
    </source>
</evidence>
<accession>A0A9N9E8F0</accession>
<gene>
    <name evidence="2" type="ORF">POCULU_LOCUS10607</name>
</gene>
<sequence>KKLTPAEKLRLKVQMGLKKQIAVDEEKKLMKERQQEFERLGGNDAELSVMHSTGNLPRESQSLSTSESSESDRRGRRHRTRKRSITRARPVKDRVLHHMTVAARVNVAVDRHHQALLVHRPLTVMVGNGIALNAKDGDHRADLDLGQDEGDPIPPMRIIGGRGDAE</sequence>
<keyword evidence="3" id="KW-1185">Reference proteome</keyword>
<feature type="non-terminal residue" evidence="2">
    <location>
        <position position="166"/>
    </location>
</feature>
<reference evidence="2" key="1">
    <citation type="submission" date="2021-06" db="EMBL/GenBank/DDBJ databases">
        <authorList>
            <person name="Kallberg Y."/>
            <person name="Tangrot J."/>
            <person name="Rosling A."/>
        </authorList>
    </citation>
    <scope>NUCLEOTIDE SEQUENCE</scope>
    <source>
        <strain evidence="2">IA702</strain>
    </source>
</reference>
<feature type="compositionally biased region" description="Basic residues" evidence="1">
    <location>
        <begin position="74"/>
        <end position="86"/>
    </location>
</feature>
<evidence type="ECO:0000256" key="1">
    <source>
        <dbReference type="SAM" id="MobiDB-lite"/>
    </source>
</evidence>
<feature type="region of interest" description="Disordered" evidence="1">
    <location>
        <begin position="34"/>
        <end position="89"/>
    </location>
</feature>
<evidence type="ECO:0000313" key="3">
    <source>
        <dbReference type="Proteomes" id="UP000789572"/>
    </source>
</evidence>
<comment type="caution">
    <text evidence="2">The sequence shown here is derived from an EMBL/GenBank/DDBJ whole genome shotgun (WGS) entry which is preliminary data.</text>
</comment>
<protein>
    <submittedName>
        <fullName evidence="2">8880_t:CDS:1</fullName>
    </submittedName>
</protein>
<organism evidence="2 3">
    <name type="scientific">Paraglomus occultum</name>
    <dbReference type="NCBI Taxonomy" id="144539"/>
    <lineage>
        <taxon>Eukaryota</taxon>
        <taxon>Fungi</taxon>
        <taxon>Fungi incertae sedis</taxon>
        <taxon>Mucoromycota</taxon>
        <taxon>Glomeromycotina</taxon>
        <taxon>Glomeromycetes</taxon>
        <taxon>Paraglomerales</taxon>
        <taxon>Paraglomeraceae</taxon>
        <taxon>Paraglomus</taxon>
    </lineage>
</organism>
<dbReference type="OrthoDB" id="10070965at2759"/>
<dbReference type="Proteomes" id="UP000789572">
    <property type="component" value="Unassembled WGS sequence"/>
</dbReference>
<feature type="compositionally biased region" description="Low complexity" evidence="1">
    <location>
        <begin position="58"/>
        <end position="68"/>
    </location>
</feature>
<dbReference type="EMBL" id="CAJVPJ010005784">
    <property type="protein sequence ID" value="CAG8664035.1"/>
    <property type="molecule type" value="Genomic_DNA"/>
</dbReference>
<dbReference type="AlphaFoldDB" id="A0A9N9E8F0"/>
<feature type="region of interest" description="Disordered" evidence="1">
    <location>
        <begin position="144"/>
        <end position="166"/>
    </location>
</feature>
<proteinExistence type="predicted"/>
<name>A0A9N9E8F0_9GLOM</name>
<feature type="non-terminal residue" evidence="2">
    <location>
        <position position="1"/>
    </location>
</feature>